<dbReference type="RefSeq" id="XP_028130463.1">
    <property type="nucleotide sequence ID" value="XM_028274662.1"/>
</dbReference>
<comment type="subcellular location">
    <subcellularLocation>
        <location evidence="1">Nucleus</location>
    </subcellularLocation>
</comment>
<keyword evidence="2" id="KW-0479">Metal-binding</keyword>
<feature type="compositionally biased region" description="Polar residues" evidence="8">
    <location>
        <begin position="404"/>
        <end position="414"/>
    </location>
</feature>
<dbReference type="GO" id="GO:0010468">
    <property type="term" value="P:regulation of gene expression"/>
    <property type="evidence" value="ECO:0007669"/>
    <property type="project" value="TreeGrafter"/>
</dbReference>
<dbReference type="PANTHER" id="PTHR16515:SF57">
    <property type="entry name" value="ZINC FINGER PROTEIN 154-LIKE"/>
    <property type="match status" value="1"/>
</dbReference>
<dbReference type="PROSITE" id="PS50157">
    <property type="entry name" value="ZINC_FINGER_C2H2_2"/>
    <property type="match status" value="2"/>
</dbReference>
<dbReference type="Gene3D" id="3.30.160.60">
    <property type="entry name" value="Classic Zinc Finger"/>
    <property type="match status" value="1"/>
</dbReference>
<feature type="region of interest" description="Disordered" evidence="8">
    <location>
        <begin position="107"/>
        <end position="226"/>
    </location>
</feature>
<dbReference type="SMART" id="SM00355">
    <property type="entry name" value="ZnF_C2H2"/>
    <property type="match status" value="4"/>
</dbReference>
<evidence type="ECO:0000256" key="4">
    <source>
        <dbReference type="ARBA" id="ARBA00022771"/>
    </source>
</evidence>
<feature type="compositionally biased region" description="Low complexity" evidence="8">
    <location>
        <begin position="440"/>
        <end position="449"/>
    </location>
</feature>
<feature type="compositionally biased region" description="Basic residues" evidence="8">
    <location>
        <begin position="153"/>
        <end position="162"/>
    </location>
</feature>
<name>A0A6P7FA30_DIAVI</name>
<keyword evidence="5" id="KW-0862">Zinc</keyword>
<dbReference type="AlphaFoldDB" id="A0A6P7FA30"/>
<feature type="region of interest" description="Disordered" evidence="8">
    <location>
        <begin position="404"/>
        <end position="483"/>
    </location>
</feature>
<feature type="compositionally biased region" description="Low complexity" evidence="8">
    <location>
        <begin position="190"/>
        <end position="225"/>
    </location>
</feature>
<dbReference type="KEGG" id="dvv:114326333"/>
<feature type="domain" description="C2H2-type" evidence="9">
    <location>
        <begin position="277"/>
        <end position="299"/>
    </location>
</feature>
<dbReference type="PANTHER" id="PTHR16515">
    <property type="entry name" value="PR DOMAIN ZINC FINGER PROTEIN"/>
    <property type="match status" value="1"/>
</dbReference>
<evidence type="ECO:0000256" key="6">
    <source>
        <dbReference type="ARBA" id="ARBA00023242"/>
    </source>
</evidence>
<dbReference type="SUPFAM" id="SSF57667">
    <property type="entry name" value="beta-beta-alpha zinc fingers"/>
    <property type="match status" value="1"/>
</dbReference>
<evidence type="ECO:0000256" key="2">
    <source>
        <dbReference type="ARBA" id="ARBA00022723"/>
    </source>
</evidence>
<feature type="compositionally biased region" description="Low complexity" evidence="8">
    <location>
        <begin position="169"/>
        <end position="182"/>
    </location>
</feature>
<dbReference type="InParanoid" id="A0A6P7FA30"/>
<evidence type="ECO:0000256" key="5">
    <source>
        <dbReference type="ARBA" id="ARBA00022833"/>
    </source>
</evidence>
<organism evidence="10">
    <name type="scientific">Diabrotica virgifera virgifera</name>
    <name type="common">western corn rootworm</name>
    <dbReference type="NCBI Taxonomy" id="50390"/>
    <lineage>
        <taxon>Eukaryota</taxon>
        <taxon>Metazoa</taxon>
        <taxon>Ecdysozoa</taxon>
        <taxon>Arthropoda</taxon>
        <taxon>Hexapoda</taxon>
        <taxon>Insecta</taxon>
        <taxon>Pterygota</taxon>
        <taxon>Neoptera</taxon>
        <taxon>Endopterygota</taxon>
        <taxon>Coleoptera</taxon>
        <taxon>Polyphaga</taxon>
        <taxon>Cucujiformia</taxon>
        <taxon>Chrysomeloidea</taxon>
        <taxon>Chrysomelidae</taxon>
        <taxon>Galerucinae</taxon>
        <taxon>Diabroticina</taxon>
        <taxon>Diabroticites</taxon>
        <taxon>Diabrotica</taxon>
    </lineage>
</organism>
<dbReference type="InterPro" id="IPR050331">
    <property type="entry name" value="Zinc_finger"/>
</dbReference>
<dbReference type="OrthoDB" id="6365676at2759"/>
<keyword evidence="3" id="KW-0677">Repeat</keyword>
<dbReference type="InterPro" id="IPR013087">
    <property type="entry name" value="Znf_C2H2_type"/>
</dbReference>
<keyword evidence="4 7" id="KW-0863">Zinc-finger</keyword>
<keyword evidence="6" id="KW-0539">Nucleus</keyword>
<dbReference type="GO" id="GO:0005634">
    <property type="term" value="C:nucleus"/>
    <property type="evidence" value="ECO:0007669"/>
    <property type="project" value="UniProtKB-SubCell"/>
</dbReference>
<proteinExistence type="predicted"/>
<feature type="compositionally biased region" description="Low complexity" evidence="8">
    <location>
        <begin position="467"/>
        <end position="483"/>
    </location>
</feature>
<accession>A0A6P7FA30</accession>
<sequence>MPTCLVCKKNDVPLDKINDDENWNRSSTAKADLKELFGDQIKYYIAYDSSICHKCTNVLKNTAKVKAYIWKLMTHETSNYNTTNMHSYLSKFDDDDYSDEDLEMTERTATPKLLARAETEPYNEAEEEKFAERERMKSLSRSNSYYGIEDHRTPKKRKKRGTAFRLTYRKGSSVRSSSSRSRTSSRSRSRSVSSRKSVSSTSTGVTTKNSGRYSSRSHSTKSTRTINTRLYLREQAEEGRLNIYSYHCTVDKCDVGYNDMDFMDQHNVYEHKMRRLFNCEECGLSYTTAPLLKEHKMKHYTTYFFCPYCGEKQFGADDLRQHMDKHSEYSVDCKYCDKSFLSSTLRNEHSRIKHKGETQKKKKSERLILARLDKPKYTEKRPVVDTSYKVRYLGTKDYDVLYMNNEQDNGNNYSVEVDEPESIEESADQDGETAMQDGASSSSVLSRLSTDQEGNNTMEEVADPDSNNVTEEAAPTENAAPTEEVVDGIARNGEYYWSDEIVRNWMDLKQSLVHGT</sequence>
<gene>
    <name evidence="10" type="primary">LOC114326333</name>
</gene>
<evidence type="ECO:0000256" key="7">
    <source>
        <dbReference type="PROSITE-ProRule" id="PRU00042"/>
    </source>
</evidence>
<dbReference type="InterPro" id="IPR036236">
    <property type="entry name" value="Znf_C2H2_sf"/>
</dbReference>
<evidence type="ECO:0000256" key="1">
    <source>
        <dbReference type="ARBA" id="ARBA00004123"/>
    </source>
</evidence>
<feature type="compositionally biased region" description="Acidic residues" evidence="8">
    <location>
        <begin position="416"/>
        <end position="431"/>
    </location>
</feature>
<reference evidence="10" key="1">
    <citation type="submission" date="2025-08" db="UniProtKB">
        <authorList>
            <consortium name="RefSeq"/>
        </authorList>
    </citation>
    <scope>IDENTIFICATION</scope>
    <source>
        <tissue evidence="10">Whole insect</tissue>
    </source>
</reference>
<evidence type="ECO:0000256" key="3">
    <source>
        <dbReference type="ARBA" id="ARBA00022737"/>
    </source>
</evidence>
<feature type="compositionally biased region" description="Basic and acidic residues" evidence="8">
    <location>
        <begin position="128"/>
        <end position="137"/>
    </location>
</feature>
<dbReference type="GO" id="GO:0008270">
    <property type="term" value="F:zinc ion binding"/>
    <property type="evidence" value="ECO:0007669"/>
    <property type="project" value="UniProtKB-KW"/>
</dbReference>
<evidence type="ECO:0000313" key="10">
    <source>
        <dbReference type="RefSeq" id="XP_028130463.1"/>
    </source>
</evidence>
<feature type="domain" description="C2H2-type" evidence="9">
    <location>
        <begin position="331"/>
        <end position="359"/>
    </location>
</feature>
<evidence type="ECO:0000259" key="9">
    <source>
        <dbReference type="PROSITE" id="PS50157"/>
    </source>
</evidence>
<dbReference type="PROSITE" id="PS00028">
    <property type="entry name" value="ZINC_FINGER_C2H2_1"/>
    <property type="match status" value="2"/>
</dbReference>
<protein>
    <submittedName>
        <fullName evidence="10">Zinc finger protein 891-like isoform X1</fullName>
    </submittedName>
</protein>
<evidence type="ECO:0000256" key="8">
    <source>
        <dbReference type="SAM" id="MobiDB-lite"/>
    </source>
</evidence>